<feature type="compositionally biased region" description="Polar residues" evidence="1">
    <location>
        <begin position="81"/>
        <end position="103"/>
    </location>
</feature>
<dbReference type="RefSeq" id="XP_033683532.1">
    <property type="nucleotide sequence ID" value="XM_033835627.1"/>
</dbReference>
<accession>A0A6A6IEN2</accession>
<sequence length="205" mass="21948">MASQSTAASSILLAICKAPKPHPYPKNLWNGIYRGRPLTSHPHLSQRLTSSDSHQLHSVPIPSMASRESNHPGPILPKKGSSPSAVNGYSTCENIPSQTSPLTASAHAHDAETSRTQESSPHPPSPQPLDEVALAKHTGCHLPIAAEGVEGKARVDAVQKDAQEPEFELPRDCSDVDKIDIERWIDAQGALYGRLVGNPKGGKED</sequence>
<dbReference type="GeneID" id="54588957"/>
<organism evidence="2 3">
    <name type="scientific">Trematosphaeria pertusa</name>
    <dbReference type="NCBI Taxonomy" id="390896"/>
    <lineage>
        <taxon>Eukaryota</taxon>
        <taxon>Fungi</taxon>
        <taxon>Dikarya</taxon>
        <taxon>Ascomycota</taxon>
        <taxon>Pezizomycotina</taxon>
        <taxon>Dothideomycetes</taxon>
        <taxon>Pleosporomycetidae</taxon>
        <taxon>Pleosporales</taxon>
        <taxon>Massarineae</taxon>
        <taxon>Trematosphaeriaceae</taxon>
        <taxon>Trematosphaeria</taxon>
    </lineage>
</organism>
<evidence type="ECO:0000256" key="1">
    <source>
        <dbReference type="SAM" id="MobiDB-lite"/>
    </source>
</evidence>
<feature type="region of interest" description="Disordered" evidence="1">
    <location>
        <begin position="63"/>
        <end position="130"/>
    </location>
</feature>
<reference evidence="2" key="1">
    <citation type="journal article" date="2020" name="Stud. Mycol.">
        <title>101 Dothideomycetes genomes: a test case for predicting lifestyles and emergence of pathogens.</title>
        <authorList>
            <person name="Haridas S."/>
            <person name="Albert R."/>
            <person name="Binder M."/>
            <person name="Bloem J."/>
            <person name="Labutti K."/>
            <person name="Salamov A."/>
            <person name="Andreopoulos B."/>
            <person name="Baker S."/>
            <person name="Barry K."/>
            <person name="Bills G."/>
            <person name="Bluhm B."/>
            <person name="Cannon C."/>
            <person name="Castanera R."/>
            <person name="Culley D."/>
            <person name="Daum C."/>
            <person name="Ezra D."/>
            <person name="Gonzalez J."/>
            <person name="Henrissat B."/>
            <person name="Kuo A."/>
            <person name="Liang C."/>
            <person name="Lipzen A."/>
            <person name="Lutzoni F."/>
            <person name="Magnuson J."/>
            <person name="Mondo S."/>
            <person name="Nolan M."/>
            <person name="Ohm R."/>
            <person name="Pangilinan J."/>
            <person name="Park H.-J."/>
            <person name="Ramirez L."/>
            <person name="Alfaro M."/>
            <person name="Sun H."/>
            <person name="Tritt A."/>
            <person name="Yoshinaga Y."/>
            <person name="Zwiers L.-H."/>
            <person name="Turgeon B."/>
            <person name="Goodwin S."/>
            <person name="Spatafora J."/>
            <person name="Crous P."/>
            <person name="Grigoriev I."/>
        </authorList>
    </citation>
    <scope>NUCLEOTIDE SEQUENCE</scope>
    <source>
        <strain evidence="2">CBS 122368</strain>
    </source>
</reference>
<evidence type="ECO:0000313" key="3">
    <source>
        <dbReference type="Proteomes" id="UP000800094"/>
    </source>
</evidence>
<keyword evidence="3" id="KW-1185">Reference proteome</keyword>
<evidence type="ECO:0000313" key="2">
    <source>
        <dbReference type="EMBL" id="KAF2248528.1"/>
    </source>
</evidence>
<name>A0A6A6IEN2_9PLEO</name>
<protein>
    <submittedName>
        <fullName evidence="2">Uncharacterized protein</fullName>
    </submittedName>
</protein>
<dbReference type="EMBL" id="ML987196">
    <property type="protein sequence ID" value="KAF2248528.1"/>
    <property type="molecule type" value="Genomic_DNA"/>
</dbReference>
<dbReference type="AlphaFoldDB" id="A0A6A6IEN2"/>
<gene>
    <name evidence="2" type="ORF">BU26DRAFT_605978</name>
</gene>
<dbReference type="Proteomes" id="UP000800094">
    <property type="component" value="Unassembled WGS sequence"/>
</dbReference>
<proteinExistence type="predicted"/>